<evidence type="ECO:0000313" key="4">
    <source>
        <dbReference type="EMBL" id="GFU49075.1"/>
    </source>
</evidence>
<keyword evidence="1" id="KW-1015">Disulfide bond</keyword>
<organism evidence="4 5">
    <name type="scientific">Nephila pilipes</name>
    <name type="common">Giant wood spider</name>
    <name type="synonym">Nephila maculata</name>
    <dbReference type="NCBI Taxonomy" id="299642"/>
    <lineage>
        <taxon>Eukaryota</taxon>
        <taxon>Metazoa</taxon>
        <taxon>Ecdysozoa</taxon>
        <taxon>Arthropoda</taxon>
        <taxon>Chelicerata</taxon>
        <taxon>Arachnida</taxon>
        <taxon>Araneae</taxon>
        <taxon>Araneomorphae</taxon>
        <taxon>Entelegynae</taxon>
        <taxon>Araneoidea</taxon>
        <taxon>Nephilidae</taxon>
        <taxon>Nephila</taxon>
    </lineage>
</organism>
<name>A0A8X6R4P6_NEPPI</name>
<dbReference type="PANTHER" id="PTHR45902:SF4">
    <property type="entry name" value="G-PROTEIN COUPLED RECEPTORS FAMILY 2 PROFILE 2 DOMAIN-CONTAINING PROTEIN"/>
    <property type="match status" value="1"/>
</dbReference>
<dbReference type="Proteomes" id="UP000887013">
    <property type="component" value="Unassembled WGS sequence"/>
</dbReference>
<feature type="signal peptide" evidence="2">
    <location>
        <begin position="1"/>
        <end position="21"/>
    </location>
</feature>
<evidence type="ECO:0000256" key="2">
    <source>
        <dbReference type="SAM" id="SignalP"/>
    </source>
</evidence>
<feature type="domain" description="SMB" evidence="3">
    <location>
        <begin position="33"/>
        <end position="80"/>
    </location>
</feature>
<dbReference type="OrthoDB" id="6134459at2759"/>
<keyword evidence="2" id="KW-0732">Signal</keyword>
<accession>A0A8X6R4P6</accession>
<evidence type="ECO:0000259" key="3">
    <source>
        <dbReference type="PROSITE" id="PS50958"/>
    </source>
</evidence>
<sequence length="322" mass="37156">MMTKWLKVTFAILVFSVGVFSQAIPYDNLLSWVSGFCPSQDKCKEMGNKNFSERNCECDELCFAYRDCCSDAPRQRINKSISNFCMPYGQDSSLGAYVVGRCPGDYAGPKRVKKFCEGRGDFEDPFFSTPVTDVLANVTFRNRYCVECNRAVTPSLKTWFISVKFENIPMNYRNEELVWKYLKFNPNEKKWGICTKRNFYPCFFTFHKPDDIASVRQCRLNVISSCPKTYDKVGLKTACRLYTSIVYSGETAYRNIQCAVCNGENPKRLFCTKRRRKDQGSDLRLSFQMMVDFNSKENTTRKCDPGTILDNFSKKCRCLICA</sequence>
<proteinExistence type="predicted"/>
<dbReference type="AlphaFoldDB" id="A0A8X6R4P6"/>
<dbReference type="PANTHER" id="PTHR45902">
    <property type="entry name" value="LATROPHILIN RECEPTOR-LIKE PROTEIN A"/>
    <property type="match status" value="1"/>
</dbReference>
<evidence type="ECO:0000313" key="5">
    <source>
        <dbReference type="Proteomes" id="UP000887013"/>
    </source>
</evidence>
<feature type="chain" id="PRO_5036460864" evidence="2">
    <location>
        <begin position="22"/>
        <end position="322"/>
    </location>
</feature>
<dbReference type="InterPro" id="IPR001212">
    <property type="entry name" value="Somatomedin_B_dom"/>
</dbReference>
<protein>
    <submittedName>
        <fullName evidence="4">SMB domain-containing protein</fullName>
    </submittedName>
</protein>
<keyword evidence="5" id="KW-1185">Reference proteome</keyword>
<gene>
    <name evidence="4" type="primary">NCL1_53647</name>
    <name evidence="4" type="ORF">NPIL_352711</name>
</gene>
<dbReference type="EMBL" id="BMAW01086853">
    <property type="protein sequence ID" value="GFU49075.1"/>
    <property type="molecule type" value="Genomic_DNA"/>
</dbReference>
<reference evidence="4" key="1">
    <citation type="submission" date="2020-08" db="EMBL/GenBank/DDBJ databases">
        <title>Multicomponent nature underlies the extraordinary mechanical properties of spider dragline silk.</title>
        <authorList>
            <person name="Kono N."/>
            <person name="Nakamura H."/>
            <person name="Mori M."/>
            <person name="Yoshida Y."/>
            <person name="Ohtoshi R."/>
            <person name="Malay A.D."/>
            <person name="Moran D.A.P."/>
            <person name="Tomita M."/>
            <person name="Numata K."/>
            <person name="Arakawa K."/>
        </authorList>
    </citation>
    <scope>NUCLEOTIDE SEQUENCE</scope>
</reference>
<comment type="caution">
    <text evidence="4">The sequence shown here is derived from an EMBL/GenBank/DDBJ whole genome shotgun (WGS) entry which is preliminary data.</text>
</comment>
<dbReference type="PROSITE" id="PS50958">
    <property type="entry name" value="SMB_2"/>
    <property type="match status" value="1"/>
</dbReference>
<evidence type="ECO:0000256" key="1">
    <source>
        <dbReference type="ARBA" id="ARBA00023157"/>
    </source>
</evidence>
<dbReference type="InterPro" id="IPR053231">
    <property type="entry name" value="GPCR_LN-TM7"/>
</dbReference>